<evidence type="ECO:0000313" key="1">
    <source>
        <dbReference type="EMBL" id="KAK7262957.1"/>
    </source>
</evidence>
<dbReference type="EMBL" id="JAYKXN010000008">
    <property type="protein sequence ID" value="KAK7262957.1"/>
    <property type="molecule type" value="Genomic_DNA"/>
</dbReference>
<dbReference type="AlphaFoldDB" id="A0AAN9I228"/>
<protein>
    <submittedName>
        <fullName evidence="1">Uncharacterized protein</fullName>
    </submittedName>
</protein>
<name>A0AAN9I228_CLITE</name>
<reference evidence="1 2" key="1">
    <citation type="submission" date="2024-01" db="EMBL/GenBank/DDBJ databases">
        <title>The genomes of 5 underutilized Papilionoideae crops provide insights into root nodulation and disease resistance.</title>
        <authorList>
            <person name="Yuan L."/>
        </authorList>
    </citation>
    <scope>NUCLEOTIDE SEQUENCE [LARGE SCALE GENOMIC DNA]</scope>
    <source>
        <strain evidence="1">LY-2023</strain>
        <tissue evidence="1">Leaf</tissue>
    </source>
</reference>
<organism evidence="1 2">
    <name type="scientific">Clitoria ternatea</name>
    <name type="common">Butterfly pea</name>
    <dbReference type="NCBI Taxonomy" id="43366"/>
    <lineage>
        <taxon>Eukaryota</taxon>
        <taxon>Viridiplantae</taxon>
        <taxon>Streptophyta</taxon>
        <taxon>Embryophyta</taxon>
        <taxon>Tracheophyta</taxon>
        <taxon>Spermatophyta</taxon>
        <taxon>Magnoliopsida</taxon>
        <taxon>eudicotyledons</taxon>
        <taxon>Gunneridae</taxon>
        <taxon>Pentapetalae</taxon>
        <taxon>rosids</taxon>
        <taxon>fabids</taxon>
        <taxon>Fabales</taxon>
        <taxon>Fabaceae</taxon>
        <taxon>Papilionoideae</taxon>
        <taxon>50 kb inversion clade</taxon>
        <taxon>NPAAA clade</taxon>
        <taxon>indigoferoid/millettioid clade</taxon>
        <taxon>Phaseoleae</taxon>
        <taxon>Clitoria</taxon>
    </lineage>
</organism>
<proteinExistence type="predicted"/>
<gene>
    <name evidence="1" type="ORF">RJT34_30539</name>
</gene>
<accession>A0AAN9I228</accession>
<comment type="caution">
    <text evidence="1">The sequence shown here is derived from an EMBL/GenBank/DDBJ whole genome shotgun (WGS) entry which is preliminary data.</text>
</comment>
<sequence>MNEPSEQTSVTSMMMTIAEVTTRKKKISISPVPSLSLSLRSDRLDNGDLHVLNLSPLPSLPISDDVHDFVNLYDLAAPSRNTSPC</sequence>
<dbReference type="Proteomes" id="UP001359559">
    <property type="component" value="Unassembled WGS sequence"/>
</dbReference>
<keyword evidence="2" id="KW-1185">Reference proteome</keyword>
<evidence type="ECO:0000313" key="2">
    <source>
        <dbReference type="Proteomes" id="UP001359559"/>
    </source>
</evidence>